<dbReference type="Pfam" id="PF00884">
    <property type="entry name" value="Sulfatase"/>
    <property type="match status" value="1"/>
</dbReference>
<dbReference type="PANTHER" id="PTHR42693">
    <property type="entry name" value="ARYLSULFATASE FAMILY MEMBER"/>
    <property type="match status" value="1"/>
</dbReference>
<organism evidence="3 4">
    <name type="scientific">Paraglaciecola arctica BSs20135</name>
    <dbReference type="NCBI Taxonomy" id="493475"/>
    <lineage>
        <taxon>Bacteria</taxon>
        <taxon>Pseudomonadati</taxon>
        <taxon>Pseudomonadota</taxon>
        <taxon>Gammaproteobacteria</taxon>
        <taxon>Alteromonadales</taxon>
        <taxon>Alteromonadaceae</taxon>
        <taxon>Paraglaciecola</taxon>
    </lineage>
</organism>
<reference evidence="3 4" key="1">
    <citation type="journal article" date="2017" name="Antonie Van Leeuwenhoek">
        <title>Rhizobium rhizosphaerae sp. nov., a novel species isolated from rice rhizosphere.</title>
        <authorList>
            <person name="Zhao J.J."/>
            <person name="Zhang J."/>
            <person name="Zhang R.J."/>
            <person name="Zhang C.W."/>
            <person name="Yin H.Q."/>
            <person name="Zhang X.X."/>
        </authorList>
    </citation>
    <scope>NUCLEOTIDE SEQUENCE [LARGE SCALE GENOMIC DNA]</scope>
    <source>
        <strain evidence="3 4">BSs20135</strain>
    </source>
</reference>
<dbReference type="OrthoDB" id="974590at2"/>
<gene>
    <name evidence="3" type="ORF">GARC_1709</name>
</gene>
<keyword evidence="3" id="KW-0378">Hydrolase</keyword>
<dbReference type="Proteomes" id="UP000006327">
    <property type="component" value="Unassembled WGS sequence"/>
</dbReference>
<dbReference type="AlphaFoldDB" id="K6Y3Z1"/>
<keyword evidence="4" id="KW-1185">Reference proteome</keyword>
<evidence type="ECO:0000313" key="3">
    <source>
        <dbReference type="EMBL" id="GAC18681.1"/>
    </source>
</evidence>
<evidence type="ECO:0000313" key="4">
    <source>
        <dbReference type="Proteomes" id="UP000006327"/>
    </source>
</evidence>
<dbReference type="PROSITE" id="PS51257">
    <property type="entry name" value="PROKAR_LIPOPROTEIN"/>
    <property type="match status" value="1"/>
</dbReference>
<evidence type="ECO:0000259" key="2">
    <source>
        <dbReference type="Pfam" id="PF00884"/>
    </source>
</evidence>
<dbReference type="InterPro" id="IPR017850">
    <property type="entry name" value="Alkaline_phosphatase_core_sf"/>
</dbReference>
<feature type="domain" description="Sulfatase N-terminal" evidence="2">
    <location>
        <begin position="37"/>
        <end position="328"/>
    </location>
</feature>
<dbReference type="GO" id="GO:0003943">
    <property type="term" value="F:N-acetylgalactosamine-4-sulfatase activity"/>
    <property type="evidence" value="ECO:0007669"/>
    <property type="project" value="UniProtKB-EC"/>
</dbReference>
<dbReference type="Gene3D" id="3.40.720.10">
    <property type="entry name" value="Alkaline Phosphatase, subunit A"/>
    <property type="match status" value="1"/>
</dbReference>
<dbReference type="CDD" id="cd16026">
    <property type="entry name" value="GALNS_like"/>
    <property type="match status" value="1"/>
</dbReference>
<dbReference type="EMBL" id="BAEO01000021">
    <property type="protein sequence ID" value="GAC18681.1"/>
    <property type="molecule type" value="Genomic_DNA"/>
</dbReference>
<sequence>MREINISIIVVFVVSLFLVSCENDSSVTSKITSAVPPNIVIILADDMGFGDLSINGSGKIKTPAIDQLARTGFNFTQFYASANICSPSRAGLMTGRYPIRTSLGYNVITAGDTHGLPKTEDTLAELALRADYRTMLIGKWHLGRFPEHAPMKHGFETFYGVPHSNDMANFALYSGDNIVEQPVEQSTLTLRYTEKSVSFIDANAKHPFLLFVSHTMPHIPLYASEDFAGKSDAGVYGDVVEELDYSTGKIVAALKRNGIFDNSIIIITSDNGPFFEGATAGLKGGKGSTYEGAYRVPLIISWPAGIANPAVTDAIAMNIDILPTIAEAIESKPAASIIDGRSLLPLLRGAEKSPHEYLYYFNNEDVVGIRNQQWKYLTHTYYRRSIGALEKFDQLDGFKTSYDLLFAANNSGGEEYSMAARQPEIVALLKAEISRARAEFDVHRTRPKDKTFPE</sequence>
<accession>K6Y3Z1</accession>
<dbReference type="Gene3D" id="3.30.1120.10">
    <property type="match status" value="1"/>
</dbReference>
<dbReference type="EC" id="3.1.6.12" evidence="3"/>
<dbReference type="PANTHER" id="PTHR42693:SF33">
    <property type="entry name" value="ARYLSULFATASE"/>
    <property type="match status" value="1"/>
</dbReference>
<dbReference type="SUPFAM" id="SSF53649">
    <property type="entry name" value="Alkaline phosphatase-like"/>
    <property type="match status" value="1"/>
</dbReference>
<dbReference type="InterPro" id="IPR000917">
    <property type="entry name" value="Sulfatase_N"/>
</dbReference>
<dbReference type="eggNOG" id="COG3119">
    <property type="taxonomic scope" value="Bacteria"/>
</dbReference>
<dbReference type="GO" id="GO:0004065">
    <property type="term" value="F:arylsulfatase activity"/>
    <property type="evidence" value="ECO:0007669"/>
    <property type="project" value="TreeGrafter"/>
</dbReference>
<name>K6Y3Z1_9ALTE</name>
<comment type="similarity">
    <text evidence="1">Belongs to the sulfatase family.</text>
</comment>
<comment type="caution">
    <text evidence="3">The sequence shown here is derived from an EMBL/GenBank/DDBJ whole genome shotgun (WGS) entry which is preliminary data.</text>
</comment>
<dbReference type="RefSeq" id="WP_007618729.1">
    <property type="nucleotide sequence ID" value="NZ_BAEO01000021.1"/>
</dbReference>
<dbReference type="InterPro" id="IPR050738">
    <property type="entry name" value="Sulfatase"/>
</dbReference>
<proteinExistence type="inferred from homology"/>
<protein>
    <submittedName>
        <fullName evidence="3">Arylsulfatase B</fullName>
        <ecNumber evidence="3">3.1.6.12</ecNumber>
    </submittedName>
</protein>
<evidence type="ECO:0000256" key="1">
    <source>
        <dbReference type="ARBA" id="ARBA00008779"/>
    </source>
</evidence>
<dbReference type="STRING" id="493475.GARC_1709"/>